<feature type="domain" description="Aminoglycoside phosphotransferase" evidence="1">
    <location>
        <begin position="63"/>
        <end position="314"/>
    </location>
</feature>
<dbReference type="Pfam" id="PF01636">
    <property type="entry name" value="APH"/>
    <property type="match status" value="1"/>
</dbReference>
<proteinExistence type="predicted"/>
<dbReference type="Gene3D" id="3.90.1200.10">
    <property type="match status" value="1"/>
</dbReference>
<evidence type="ECO:0000313" key="2">
    <source>
        <dbReference type="EMBL" id="CAK7913398.1"/>
    </source>
</evidence>
<keyword evidence="3" id="KW-1185">Reference proteome</keyword>
<protein>
    <recommendedName>
        <fullName evidence="1">Aminoglycoside phosphotransferase domain-containing protein</fullName>
    </recommendedName>
</protein>
<dbReference type="PANTHER" id="PTHR47829">
    <property type="entry name" value="HYDROLASE, PUTATIVE (AFU_ORTHOLOGUE AFUA_1G12880)-RELATED"/>
    <property type="match status" value="1"/>
</dbReference>
<dbReference type="Proteomes" id="UP001497600">
    <property type="component" value="Chromosome F"/>
</dbReference>
<dbReference type="Gene3D" id="3.30.200.20">
    <property type="entry name" value="Phosphorylase Kinase, domain 1"/>
    <property type="match status" value="1"/>
</dbReference>
<evidence type="ECO:0000313" key="3">
    <source>
        <dbReference type="Proteomes" id="UP001497600"/>
    </source>
</evidence>
<dbReference type="EMBL" id="OZ004258">
    <property type="protein sequence ID" value="CAK7913398.1"/>
    <property type="molecule type" value="Genomic_DNA"/>
</dbReference>
<name>A0ABP0EH99_9ASCO</name>
<dbReference type="InterPro" id="IPR041726">
    <property type="entry name" value="ACAD10_11_N"/>
</dbReference>
<reference evidence="2 3" key="1">
    <citation type="submission" date="2024-01" db="EMBL/GenBank/DDBJ databases">
        <authorList>
            <consortium name="Genoscope - CEA"/>
            <person name="William W."/>
        </authorList>
    </citation>
    <scope>NUCLEOTIDE SEQUENCE [LARGE SCALE GENOMIC DNA]</scope>
    <source>
        <strain evidence="2 3">29B2s-10</strain>
    </source>
</reference>
<evidence type="ECO:0000259" key="1">
    <source>
        <dbReference type="Pfam" id="PF01636"/>
    </source>
</evidence>
<organism evidence="2 3">
    <name type="scientific">[Candida] anglica</name>
    <dbReference type="NCBI Taxonomy" id="148631"/>
    <lineage>
        <taxon>Eukaryota</taxon>
        <taxon>Fungi</taxon>
        <taxon>Dikarya</taxon>
        <taxon>Ascomycota</taxon>
        <taxon>Saccharomycotina</taxon>
        <taxon>Pichiomycetes</taxon>
        <taxon>Debaryomycetaceae</taxon>
        <taxon>Kurtzmaniella</taxon>
    </lineage>
</organism>
<accession>A0ABP0EH99</accession>
<dbReference type="InterPro" id="IPR052898">
    <property type="entry name" value="ACAD10-like"/>
</dbReference>
<dbReference type="InterPro" id="IPR002575">
    <property type="entry name" value="Aminoglycoside_PTrfase"/>
</dbReference>
<dbReference type="InterPro" id="IPR011009">
    <property type="entry name" value="Kinase-like_dom_sf"/>
</dbReference>
<sequence>MSPNVDVTPIRNPLDVSALEKFLSRSQSPAPLATQASTKTPTICTLGPSVTSWPPPFMKAPFTVKQFKFGQSNPTYFVTDANSRYFVLRRKPSPNNKLVSRSAHAIEREFFMLRAINICNEQTEKAGGPASRLVPVPKVHLLCEDESVLGYVFYLMEFVDGRQLKNPSMPGMPQDEQNRHWQGIMETITAIHSLDAKTLSDELPASHFPQFQPEKLFKTGGQSYFQRQARTLSSVEALQTKTVDPIPSFGPLCQWVLENGPRDPDTPTLIHGDFKIDNVIFHPTEPRVVAVLDWELCTFGHPIFDLANFLQPFQLPNQLNLLLYKPDVTEMGIEQPGSLEAVHDKLRLYREVLGHDWSDHDKTNNPVDNWDVGFVFGLLRLCVISQGIAMRVKRGSASSGEASGYARMYPLLSKLAVEYVKNSKKGKTSSVRL</sequence>
<dbReference type="SUPFAM" id="SSF56112">
    <property type="entry name" value="Protein kinase-like (PK-like)"/>
    <property type="match status" value="1"/>
</dbReference>
<dbReference type="CDD" id="cd05154">
    <property type="entry name" value="ACAD10_11_N-like"/>
    <property type="match status" value="1"/>
</dbReference>
<dbReference type="PANTHER" id="PTHR47829:SF1">
    <property type="entry name" value="HAD FAMILY PHOSPHATASE"/>
    <property type="match status" value="1"/>
</dbReference>
<gene>
    <name evidence="2" type="ORF">CAAN4_F11540</name>
</gene>